<keyword evidence="3" id="KW-0342">GTP-binding</keyword>
<sequence>MAQETKKVLLKITILGDAWQVFFFFSQKKKHILHCLFYVFLLFVDESVGKTALFQKYVNKKVTRQYKPTQGAEFLDKEISIGNMSVTLQ</sequence>
<dbReference type="Proteomes" id="UP000023152">
    <property type="component" value="Unassembled WGS sequence"/>
</dbReference>
<dbReference type="InterPro" id="IPR001806">
    <property type="entry name" value="Small_GTPase"/>
</dbReference>
<proteinExistence type="inferred from homology"/>
<feature type="non-terminal residue" evidence="4">
    <location>
        <position position="89"/>
    </location>
</feature>
<dbReference type="GO" id="GO:0090385">
    <property type="term" value="P:phagosome-lysosome fusion"/>
    <property type="evidence" value="ECO:0007669"/>
    <property type="project" value="TreeGrafter"/>
</dbReference>
<evidence type="ECO:0000256" key="3">
    <source>
        <dbReference type="ARBA" id="ARBA00023134"/>
    </source>
</evidence>
<evidence type="ECO:0000313" key="5">
    <source>
        <dbReference type="Proteomes" id="UP000023152"/>
    </source>
</evidence>
<dbReference type="PANTHER" id="PTHR47981:SF20">
    <property type="entry name" value="RAS-RELATED PROTEIN RAB-7A"/>
    <property type="match status" value="1"/>
</dbReference>
<keyword evidence="5" id="KW-1185">Reference proteome</keyword>
<evidence type="ECO:0000256" key="1">
    <source>
        <dbReference type="ARBA" id="ARBA00006270"/>
    </source>
</evidence>
<dbReference type="Pfam" id="PF00071">
    <property type="entry name" value="Ras"/>
    <property type="match status" value="1"/>
</dbReference>
<evidence type="ECO:0000256" key="2">
    <source>
        <dbReference type="ARBA" id="ARBA00022741"/>
    </source>
</evidence>
<dbReference type="GO" id="GO:0005764">
    <property type="term" value="C:lysosome"/>
    <property type="evidence" value="ECO:0007669"/>
    <property type="project" value="TreeGrafter"/>
</dbReference>
<dbReference type="GO" id="GO:0003924">
    <property type="term" value="F:GTPase activity"/>
    <property type="evidence" value="ECO:0007669"/>
    <property type="project" value="InterPro"/>
</dbReference>
<gene>
    <name evidence="4" type="ORF">RFI_10081</name>
</gene>
<evidence type="ECO:0000313" key="4">
    <source>
        <dbReference type="EMBL" id="ETO27050.1"/>
    </source>
</evidence>
<name>X6NL88_RETFI</name>
<protein>
    <submittedName>
        <fullName evidence="4">Ras-related protein Rab-7</fullName>
    </submittedName>
</protein>
<comment type="similarity">
    <text evidence="1">Belongs to the small GTPase superfamily. Rab family.</text>
</comment>
<organism evidence="4 5">
    <name type="scientific">Reticulomyxa filosa</name>
    <dbReference type="NCBI Taxonomy" id="46433"/>
    <lineage>
        <taxon>Eukaryota</taxon>
        <taxon>Sar</taxon>
        <taxon>Rhizaria</taxon>
        <taxon>Retaria</taxon>
        <taxon>Foraminifera</taxon>
        <taxon>Monothalamids</taxon>
        <taxon>Reticulomyxidae</taxon>
        <taxon>Reticulomyxa</taxon>
    </lineage>
</organism>
<dbReference type="GO" id="GO:0005525">
    <property type="term" value="F:GTP binding"/>
    <property type="evidence" value="ECO:0007669"/>
    <property type="project" value="UniProtKB-KW"/>
</dbReference>
<dbReference type="EMBL" id="ASPP01007495">
    <property type="protein sequence ID" value="ETO27050.1"/>
    <property type="molecule type" value="Genomic_DNA"/>
</dbReference>
<dbReference type="AlphaFoldDB" id="X6NL88"/>
<keyword evidence="2" id="KW-0547">Nucleotide-binding</keyword>
<dbReference type="GO" id="GO:0045335">
    <property type="term" value="C:phagocytic vesicle"/>
    <property type="evidence" value="ECO:0007669"/>
    <property type="project" value="TreeGrafter"/>
</dbReference>
<accession>X6NL88</accession>
<dbReference type="SUPFAM" id="SSF52540">
    <property type="entry name" value="P-loop containing nucleoside triphosphate hydrolases"/>
    <property type="match status" value="1"/>
</dbReference>
<reference evidence="4 5" key="1">
    <citation type="journal article" date="2013" name="Curr. Biol.">
        <title>The Genome of the Foraminiferan Reticulomyxa filosa.</title>
        <authorList>
            <person name="Glockner G."/>
            <person name="Hulsmann N."/>
            <person name="Schleicher M."/>
            <person name="Noegel A.A."/>
            <person name="Eichinger L."/>
            <person name="Gallinger C."/>
            <person name="Pawlowski J."/>
            <person name="Sierra R."/>
            <person name="Euteneuer U."/>
            <person name="Pillet L."/>
            <person name="Moustafa A."/>
            <person name="Platzer M."/>
            <person name="Groth M."/>
            <person name="Szafranski K."/>
            <person name="Schliwa M."/>
        </authorList>
    </citation>
    <scope>NUCLEOTIDE SEQUENCE [LARGE SCALE GENOMIC DNA]</scope>
</reference>
<dbReference type="GO" id="GO:0005770">
    <property type="term" value="C:late endosome"/>
    <property type="evidence" value="ECO:0007669"/>
    <property type="project" value="TreeGrafter"/>
</dbReference>
<dbReference type="InterPro" id="IPR027417">
    <property type="entry name" value="P-loop_NTPase"/>
</dbReference>
<dbReference type="PANTHER" id="PTHR47981">
    <property type="entry name" value="RAB FAMILY"/>
    <property type="match status" value="1"/>
</dbReference>
<comment type="caution">
    <text evidence="4">The sequence shown here is derived from an EMBL/GenBank/DDBJ whole genome shotgun (WGS) entry which is preliminary data.</text>
</comment>
<dbReference type="Gene3D" id="3.40.50.300">
    <property type="entry name" value="P-loop containing nucleotide triphosphate hydrolases"/>
    <property type="match status" value="1"/>
</dbReference>